<comment type="similarity">
    <text evidence="1">Belongs to the ComF/GntX family.</text>
</comment>
<protein>
    <submittedName>
        <fullName evidence="2">ComF family protein</fullName>
    </submittedName>
</protein>
<dbReference type="Gene3D" id="3.40.50.2020">
    <property type="match status" value="1"/>
</dbReference>
<dbReference type="PANTHER" id="PTHR47505:SF1">
    <property type="entry name" value="DNA UTILIZATION PROTEIN YHGH"/>
    <property type="match status" value="1"/>
</dbReference>
<dbReference type="RefSeq" id="WP_140604776.1">
    <property type="nucleotide sequence ID" value="NZ_SAWY01000036.1"/>
</dbReference>
<evidence type="ECO:0000313" key="3">
    <source>
        <dbReference type="Proteomes" id="UP000315303"/>
    </source>
</evidence>
<accession>A0A502KNS7</accession>
<gene>
    <name evidence="2" type="ORF">EPA86_14310</name>
</gene>
<dbReference type="InterPro" id="IPR029057">
    <property type="entry name" value="PRTase-like"/>
</dbReference>
<organism evidence="2 3">
    <name type="scientific">Litorilituus lipolyticus</name>
    <dbReference type="NCBI Taxonomy" id="2491017"/>
    <lineage>
        <taxon>Bacteria</taxon>
        <taxon>Pseudomonadati</taxon>
        <taxon>Pseudomonadota</taxon>
        <taxon>Gammaproteobacteria</taxon>
        <taxon>Alteromonadales</taxon>
        <taxon>Colwelliaceae</taxon>
        <taxon>Litorilituus</taxon>
    </lineage>
</organism>
<comment type="caution">
    <text evidence="2">The sequence shown here is derived from an EMBL/GenBank/DDBJ whole genome shotgun (WGS) entry which is preliminary data.</text>
</comment>
<dbReference type="PANTHER" id="PTHR47505">
    <property type="entry name" value="DNA UTILIZATION PROTEIN YHGH"/>
    <property type="match status" value="1"/>
</dbReference>
<dbReference type="InterPro" id="IPR051910">
    <property type="entry name" value="ComF/GntX_DNA_util-trans"/>
</dbReference>
<dbReference type="SUPFAM" id="SSF53271">
    <property type="entry name" value="PRTase-like"/>
    <property type="match status" value="1"/>
</dbReference>
<keyword evidence="3" id="KW-1185">Reference proteome</keyword>
<dbReference type="InterPro" id="IPR000836">
    <property type="entry name" value="PRTase_dom"/>
</dbReference>
<sequence>MEWQSAVNQWRSIVLTLWQRGITHLACCDLCSVTVSDNMKASGNAKQLLVCSICLDELPIFNCKAIQGDLLHWPAIDKGLPQRHFARLLSLAPYTPPFDTWLKQLKYQGRFELAPFFAELLFKQWQIANEVHPYEQVDLVISVPVHIRKWQTRGYNQAHLIACQFAKKLQVPYQSDLIKRVKQVDSQVGKTGAERRKALRNNFILNNGNTAKLKHVALVDDVVTTGSTASEISKLLLSLGVHTVTLVTVCISLPTIKKCP</sequence>
<dbReference type="OrthoDB" id="9793412at2"/>
<evidence type="ECO:0000313" key="2">
    <source>
        <dbReference type="EMBL" id="TPH13360.1"/>
    </source>
</evidence>
<dbReference type="CDD" id="cd06223">
    <property type="entry name" value="PRTases_typeI"/>
    <property type="match status" value="1"/>
</dbReference>
<reference evidence="2 3" key="1">
    <citation type="submission" date="2019-01" db="EMBL/GenBank/DDBJ databases">
        <title>Litorilituus lipolytica sp. nov., isolated from intertidal sand of the Yellow Sea in China.</title>
        <authorList>
            <person name="Liu A."/>
        </authorList>
    </citation>
    <scope>NUCLEOTIDE SEQUENCE [LARGE SCALE GENOMIC DNA]</scope>
    <source>
        <strain evidence="2 3">RZ04</strain>
    </source>
</reference>
<dbReference type="Proteomes" id="UP000315303">
    <property type="component" value="Unassembled WGS sequence"/>
</dbReference>
<dbReference type="AlphaFoldDB" id="A0A502KNS7"/>
<proteinExistence type="inferred from homology"/>
<evidence type="ECO:0000256" key="1">
    <source>
        <dbReference type="ARBA" id="ARBA00008007"/>
    </source>
</evidence>
<dbReference type="EMBL" id="SAWY01000036">
    <property type="protein sequence ID" value="TPH13360.1"/>
    <property type="molecule type" value="Genomic_DNA"/>
</dbReference>
<name>A0A502KNS7_9GAMM</name>